<accession>A0ACB8S000</accession>
<keyword evidence="2" id="KW-1185">Reference proteome</keyword>
<dbReference type="Proteomes" id="UP000814033">
    <property type="component" value="Unassembled WGS sequence"/>
</dbReference>
<dbReference type="EMBL" id="MU275873">
    <property type="protein sequence ID" value="KAI0049422.1"/>
    <property type="molecule type" value="Genomic_DNA"/>
</dbReference>
<comment type="caution">
    <text evidence="1">The sequence shown here is derived from an EMBL/GenBank/DDBJ whole genome shotgun (WGS) entry which is preliminary data.</text>
</comment>
<reference evidence="1" key="1">
    <citation type="submission" date="2021-02" db="EMBL/GenBank/DDBJ databases">
        <authorList>
            <consortium name="DOE Joint Genome Institute"/>
            <person name="Ahrendt S."/>
            <person name="Looney B.P."/>
            <person name="Miyauchi S."/>
            <person name="Morin E."/>
            <person name="Drula E."/>
            <person name="Courty P.E."/>
            <person name="Chicoki N."/>
            <person name="Fauchery L."/>
            <person name="Kohler A."/>
            <person name="Kuo A."/>
            <person name="Labutti K."/>
            <person name="Pangilinan J."/>
            <person name="Lipzen A."/>
            <person name="Riley R."/>
            <person name="Andreopoulos W."/>
            <person name="He G."/>
            <person name="Johnson J."/>
            <person name="Barry K.W."/>
            <person name="Grigoriev I.V."/>
            <person name="Nagy L."/>
            <person name="Hibbett D."/>
            <person name="Henrissat B."/>
            <person name="Matheny P.B."/>
            <person name="Labbe J."/>
            <person name="Martin F."/>
        </authorList>
    </citation>
    <scope>NUCLEOTIDE SEQUENCE</scope>
    <source>
        <strain evidence="1">FP105234-sp</strain>
    </source>
</reference>
<sequence length="724" mass="81406">MSSDTWTRAFVEHLNFYRIHLTAFTVLPLVFAGIFVASNGEFQINYTDALLTCISAITGTGLAPIDLSSLTVWQQCILVFLELSGSAVTVAWLAVYVRLRYFQHHLDWIVKSEFERTKTRDLVFSESGEMAFSEGGDARGRSMTSSSLRRRAFANVSNEKSPSFRARGADFDADAAAGASSASPERMPPAEFTESPTTLQSPNMPFASSPLKTQFRQPTRRPTRRGTVLTVNPQQKDDAFGGFGDPLAWGVHAFNSRFPNAGQRVKRSMTMSIAPTFLVPGHGDVPPGAKPVSYLTFDVKVAHNSRFVGLSDEDHEELGGVEYRALSALLWMVPLYYFGTLAIAFVVIAPYMSLSRWKDTFKRPNQHKDINPVWYSLFEVVGAWANTGMSLVDQNLVPFQRAYPMLIFLIYVVQAGGTAFPIFLRFMIWIIYRGSPTNSRLKETLHFLLDHPRRCFIYLFPSRQTWFLLTVLLLLNLTDWFFFLVLDIGNPTVEAIPVGSRILLGLVQAVAVRLAGFQSIAISALSPAVKILYLVMMYVSAYPVAMSVRSTNVYEEKSLGVFEEDDDEDKDIEDEQDYPDSDSRVAIWGRYLARHARRQLSFDLWWLGLALFLVCIFERGHINNPDNVTWFNLFALLFEVVSAYATVGLSLGIPTANYSLVGAMRTPSKLIFCIVMLRGRHRGLPVALDRAVLLPKEFLQKASAKARQMKMGRRDTEKLSPIRE</sequence>
<name>A0ACB8S000_9AGAM</name>
<evidence type="ECO:0000313" key="2">
    <source>
        <dbReference type="Proteomes" id="UP000814033"/>
    </source>
</evidence>
<organism evidence="1 2">
    <name type="scientific">Auriscalpium vulgare</name>
    <dbReference type="NCBI Taxonomy" id="40419"/>
    <lineage>
        <taxon>Eukaryota</taxon>
        <taxon>Fungi</taxon>
        <taxon>Dikarya</taxon>
        <taxon>Basidiomycota</taxon>
        <taxon>Agaricomycotina</taxon>
        <taxon>Agaricomycetes</taxon>
        <taxon>Russulales</taxon>
        <taxon>Auriscalpiaceae</taxon>
        <taxon>Auriscalpium</taxon>
    </lineage>
</organism>
<evidence type="ECO:0000313" key="1">
    <source>
        <dbReference type="EMBL" id="KAI0049422.1"/>
    </source>
</evidence>
<protein>
    <submittedName>
        <fullName evidence="1">TrkH-domain-containing protein</fullName>
    </submittedName>
</protein>
<reference evidence="1" key="2">
    <citation type="journal article" date="2022" name="New Phytol.">
        <title>Evolutionary transition to the ectomycorrhizal habit in the genomes of a hyperdiverse lineage of mushroom-forming fungi.</title>
        <authorList>
            <person name="Looney B."/>
            <person name="Miyauchi S."/>
            <person name="Morin E."/>
            <person name="Drula E."/>
            <person name="Courty P.E."/>
            <person name="Kohler A."/>
            <person name="Kuo A."/>
            <person name="LaButti K."/>
            <person name="Pangilinan J."/>
            <person name="Lipzen A."/>
            <person name="Riley R."/>
            <person name="Andreopoulos W."/>
            <person name="He G."/>
            <person name="Johnson J."/>
            <person name="Nolan M."/>
            <person name="Tritt A."/>
            <person name="Barry K.W."/>
            <person name="Grigoriev I.V."/>
            <person name="Nagy L.G."/>
            <person name="Hibbett D."/>
            <person name="Henrissat B."/>
            <person name="Matheny P.B."/>
            <person name="Labbe J."/>
            <person name="Martin F.M."/>
        </authorList>
    </citation>
    <scope>NUCLEOTIDE SEQUENCE</scope>
    <source>
        <strain evidence="1">FP105234-sp</strain>
    </source>
</reference>
<proteinExistence type="predicted"/>
<gene>
    <name evidence="1" type="ORF">FA95DRAFT_1604390</name>
</gene>